<dbReference type="Proteomes" id="UP000219286">
    <property type="component" value="Unassembled WGS sequence"/>
</dbReference>
<evidence type="ECO:0000313" key="1">
    <source>
        <dbReference type="EMBL" id="OTA03728.1"/>
    </source>
</evidence>
<proteinExistence type="predicted"/>
<dbReference type="EMBL" id="LFMI01000434">
    <property type="protein sequence ID" value="OTA03728.1"/>
    <property type="molecule type" value="Genomic_DNA"/>
</dbReference>
<dbReference type="AlphaFoldDB" id="A0A2H2ZCS4"/>
<keyword evidence="2" id="KW-1185">Reference proteome</keyword>
<comment type="caution">
    <text evidence="1">The sequence shown here is derived from an EMBL/GenBank/DDBJ whole genome shotgun (WGS) entry which is preliminary data.</text>
</comment>
<reference evidence="1 2" key="1">
    <citation type="journal article" date="2015" name="Genome Announc.">
        <title>Genome sequence and annotation of Trichoderma parareesei, the ancestor of the cellulase producer Trichoderma reesei.</title>
        <authorList>
            <person name="Yang D."/>
            <person name="Pomraning K."/>
            <person name="Kopchinskiy A."/>
            <person name="Karimi Aghcheh R."/>
            <person name="Atanasova L."/>
            <person name="Chenthamara K."/>
            <person name="Baker S.E."/>
            <person name="Zhang R."/>
            <person name="Shen Q."/>
            <person name="Freitag M."/>
            <person name="Kubicek C.P."/>
            <person name="Druzhinina I.S."/>
        </authorList>
    </citation>
    <scope>NUCLEOTIDE SEQUENCE [LARGE SCALE GENOMIC DNA]</scope>
    <source>
        <strain evidence="1 2">CBS 125925</strain>
    </source>
</reference>
<gene>
    <name evidence="1" type="ORF">A9Z42_0042060</name>
</gene>
<protein>
    <submittedName>
        <fullName evidence="1">Uncharacterized protein</fullName>
    </submittedName>
</protein>
<dbReference type="OrthoDB" id="4883757at2759"/>
<name>A0A2H2ZCS4_TRIPA</name>
<organism evidence="1 2">
    <name type="scientific">Trichoderma parareesei</name>
    <name type="common">Filamentous fungus</name>
    <dbReference type="NCBI Taxonomy" id="858221"/>
    <lineage>
        <taxon>Eukaryota</taxon>
        <taxon>Fungi</taxon>
        <taxon>Dikarya</taxon>
        <taxon>Ascomycota</taxon>
        <taxon>Pezizomycotina</taxon>
        <taxon>Sordariomycetes</taxon>
        <taxon>Hypocreomycetidae</taxon>
        <taxon>Hypocreales</taxon>
        <taxon>Hypocreaceae</taxon>
        <taxon>Trichoderma</taxon>
    </lineage>
</organism>
<accession>A0A2H2ZCS4</accession>
<sequence>MATGTVMEIMKKLSIGDALIMKNNFPQSGLLQACYDERINPVPYFQESFKHPMTLMSAMFDSGCILAGPRALEYFVPGSCHPYAEWDFFVPAYKESVFDMMNALHICGVNWNDDARTVACYLNDFGKATISRRMLETLATWTTNLGEQSASHLLGRRLCDIAHAYSQRTESFNDIQTFEINEDADGNLHLIPIRQVSVDEPFCGVKSRPQEALKECN</sequence>
<evidence type="ECO:0000313" key="2">
    <source>
        <dbReference type="Proteomes" id="UP000219286"/>
    </source>
</evidence>